<name>A0A494G9J4_SOLLC</name>
<organism evidence="1">
    <name type="scientific">Solanum lycopersicum</name>
    <name type="common">Tomato</name>
    <name type="synonym">Lycopersicon esculentum</name>
    <dbReference type="NCBI Taxonomy" id="4081"/>
    <lineage>
        <taxon>Eukaryota</taxon>
        <taxon>Viridiplantae</taxon>
        <taxon>Streptophyta</taxon>
        <taxon>Embryophyta</taxon>
        <taxon>Tracheophyta</taxon>
        <taxon>Spermatophyta</taxon>
        <taxon>Magnoliopsida</taxon>
        <taxon>eudicotyledons</taxon>
        <taxon>Gunneridae</taxon>
        <taxon>Pentapetalae</taxon>
        <taxon>asterids</taxon>
        <taxon>lamiids</taxon>
        <taxon>Solanales</taxon>
        <taxon>Solanaceae</taxon>
        <taxon>Solanoideae</taxon>
        <taxon>Solaneae</taxon>
        <taxon>Solanum</taxon>
        <taxon>Solanum subgen. Lycopersicon</taxon>
    </lineage>
</organism>
<dbReference type="InParanoid" id="A0A494G9J4"/>
<proteinExistence type="predicted"/>
<dbReference type="Gramene" id="Solyc00g069680.2.1">
    <property type="protein sequence ID" value="Solyc00g069680.2.1"/>
    <property type="gene ID" value="Solyc00g069680.2"/>
</dbReference>
<evidence type="ECO:0000313" key="1">
    <source>
        <dbReference type="EnsemblPlants" id="Solyc00g069680.2.1"/>
    </source>
</evidence>
<accession>A0A494G9J4</accession>
<reference evidence="1" key="1">
    <citation type="journal article" date="2012" name="Nature">
        <title>The tomato genome sequence provides insights into fleshy fruit evolution.</title>
        <authorList>
            <consortium name="Tomato Genome Consortium"/>
        </authorList>
    </citation>
    <scope>NUCLEOTIDE SEQUENCE [LARGE SCALE GENOMIC DNA]</scope>
    <source>
        <strain evidence="1">cv. Heinz 1706</strain>
    </source>
</reference>
<dbReference type="EnsemblPlants" id="Solyc00g069680.2.1">
    <property type="protein sequence ID" value="Solyc00g069680.2.1"/>
    <property type="gene ID" value="Solyc00g069680.2"/>
</dbReference>
<reference evidence="1" key="2">
    <citation type="submission" date="2019-04" db="UniProtKB">
        <authorList>
            <consortium name="EnsemblPlants"/>
        </authorList>
    </citation>
    <scope>IDENTIFICATION</scope>
    <source>
        <strain evidence="1">cv. Heinz 1706</strain>
    </source>
</reference>
<sequence>MSYLTSFDRLCSPRAYFAVHARSAQALAHVAWPRTWNARVAYADPFYPVAYLSRMQRILPAA</sequence>
<dbReference type="AlphaFoldDB" id="A0A494G9J4"/>
<keyword evidence="2" id="KW-1185">Reference proteome</keyword>
<dbReference type="Proteomes" id="UP000004994">
    <property type="component" value="Unassembled WGS sequence"/>
</dbReference>
<protein>
    <submittedName>
        <fullName evidence="1">Uncharacterized protein</fullName>
    </submittedName>
</protein>
<evidence type="ECO:0000313" key="2">
    <source>
        <dbReference type="Proteomes" id="UP000004994"/>
    </source>
</evidence>